<proteinExistence type="inferred from homology"/>
<evidence type="ECO:0000259" key="6">
    <source>
        <dbReference type="Pfam" id="PF00419"/>
    </source>
</evidence>
<evidence type="ECO:0000256" key="5">
    <source>
        <dbReference type="SAM" id="SignalP"/>
    </source>
</evidence>
<comment type="caution">
    <text evidence="8">The sequence shown here is derived from an EMBL/GenBank/DDBJ whole genome shotgun (WGS) entry which is preliminary data.</text>
</comment>
<feature type="domain" description="MrkD-like receptor binding" evidence="7">
    <location>
        <begin position="35"/>
        <end position="182"/>
    </location>
</feature>
<name>A0A4R1XHT4_ACICA</name>
<evidence type="ECO:0000256" key="1">
    <source>
        <dbReference type="ARBA" id="ARBA00004561"/>
    </source>
</evidence>
<evidence type="ECO:0000256" key="2">
    <source>
        <dbReference type="ARBA" id="ARBA00006671"/>
    </source>
</evidence>
<keyword evidence="4" id="KW-0281">Fimbrium</keyword>
<evidence type="ECO:0000313" key="9">
    <source>
        <dbReference type="Proteomes" id="UP000294963"/>
    </source>
</evidence>
<dbReference type="AlphaFoldDB" id="A0A4R1XHT4"/>
<protein>
    <submittedName>
        <fullName evidence="8">Type 1 fimbria pilin</fullName>
    </submittedName>
</protein>
<dbReference type="Gene3D" id="2.60.40.3310">
    <property type="match status" value="1"/>
</dbReference>
<feature type="signal peptide" evidence="5">
    <location>
        <begin position="1"/>
        <end position="22"/>
    </location>
</feature>
<evidence type="ECO:0000259" key="7">
    <source>
        <dbReference type="Pfam" id="PF22003"/>
    </source>
</evidence>
<dbReference type="GO" id="GO:0009289">
    <property type="term" value="C:pilus"/>
    <property type="evidence" value="ECO:0007669"/>
    <property type="project" value="UniProtKB-SubCell"/>
</dbReference>
<dbReference type="PANTHER" id="PTHR33420:SF3">
    <property type="entry name" value="FIMBRIAL SUBUNIT ELFA"/>
    <property type="match status" value="1"/>
</dbReference>
<dbReference type="PANTHER" id="PTHR33420">
    <property type="entry name" value="FIMBRIAL SUBUNIT ELFA-RELATED"/>
    <property type="match status" value="1"/>
</dbReference>
<comment type="subcellular location">
    <subcellularLocation>
        <location evidence="1">Fimbrium</location>
    </subcellularLocation>
</comment>
<sequence>MRQTFKVMLFFLHMLLLSNVRASCMPGIGFQTQYIQMNFDKVVVQPKDPVGKVLASKSYAVHSRIRSIYYCVGISALRPYITGAILMHDQISVLGNNIYETNIPGIGIRIKHEAQGRQDVFPFRRLLNIDFEPLHLLEGLITVELIKISNNVGSGSLSTGNYVSYYLEDNPDRPWYMLSMEGNASSIVASSCEIVGNKNRTIQLPSISTTQLQGIGRTVGETAFALNIFCQGAASSNESINSSARISYEFSADAQHLGVMKNTASHQAAQGVGLQLLYHQGGEQKWINNGDYTELGQVASAAQLHSNLNYSIQYYQTAEQVSAGEVQSQLTLTFDYY</sequence>
<dbReference type="InterPro" id="IPR050263">
    <property type="entry name" value="Bact_Fimbrial_Adh_Pro"/>
</dbReference>
<keyword evidence="9" id="KW-1185">Reference proteome</keyword>
<dbReference type="InterPro" id="IPR054160">
    <property type="entry name" value="MrkD_recept-bd"/>
</dbReference>
<dbReference type="Pfam" id="PF22003">
    <property type="entry name" value="MrkDrd"/>
    <property type="match status" value="1"/>
</dbReference>
<keyword evidence="3 5" id="KW-0732">Signal</keyword>
<gene>
    <name evidence="8" type="ORF">EC844_12447</name>
</gene>
<dbReference type="GO" id="GO:0043709">
    <property type="term" value="P:cell adhesion involved in single-species biofilm formation"/>
    <property type="evidence" value="ECO:0007669"/>
    <property type="project" value="TreeGrafter"/>
</dbReference>
<dbReference type="InterPro" id="IPR000259">
    <property type="entry name" value="Adhesion_dom_fimbrial"/>
</dbReference>
<feature type="chain" id="PRO_5020985871" evidence="5">
    <location>
        <begin position="23"/>
        <end position="337"/>
    </location>
</feature>
<dbReference type="SUPFAM" id="SSF49401">
    <property type="entry name" value="Bacterial adhesins"/>
    <property type="match status" value="1"/>
</dbReference>
<dbReference type="EMBL" id="SLVJ01000024">
    <property type="protein sequence ID" value="TCM62729.1"/>
    <property type="molecule type" value="Genomic_DNA"/>
</dbReference>
<dbReference type="Proteomes" id="UP000294963">
    <property type="component" value="Unassembled WGS sequence"/>
</dbReference>
<accession>A0A4R1XHT4</accession>
<dbReference type="Gene3D" id="2.60.40.1090">
    <property type="entry name" value="Fimbrial-type adhesion domain"/>
    <property type="match status" value="1"/>
</dbReference>
<feature type="domain" description="Fimbrial-type adhesion" evidence="6">
    <location>
        <begin position="186"/>
        <end position="336"/>
    </location>
</feature>
<evidence type="ECO:0000256" key="3">
    <source>
        <dbReference type="ARBA" id="ARBA00022729"/>
    </source>
</evidence>
<comment type="similarity">
    <text evidence="2">Belongs to the fimbrial protein family.</text>
</comment>
<dbReference type="Pfam" id="PF00419">
    <property type="entry name" value="Fimbrial"/>
    <property type="match status" value="1"/>
</dbReference>
<dbReference type="InterPro" id="IPR008966">
    <property type="entry name" value="Adhesion_dom_sf"/>
</dbReference>
<dbReference type="InterPro" id="IPR036937">
    <property type="entry name" value="Adhesion_dom_fimbrial_sf"/>
</dbReference>
<evidence type="ECO:0000256" key="4">
    <source>
        <dbReference type="ARBA" id="ARBA00023263"/>
    </source>
</evidence>
<evidence type="ECO:0000313" key="8">
    <source>
        <dbReference type="EMBL" id="TCM62729.1"/>
    </source>
</evidence>
<reference evidence="8 9" key="1">
    <citation type="submission" date="2019-03" db="EMBL/GenBank/DDBJ databases">
        <title>Genomic analyses of the natural microbiome of Caenorhabditis elegans.</title>
        <authorList>
            <person name="Samuel B."/>
        </authorList>
    </citation>
    <scope>NUCLEOTIDE SEQUENCE [LARGE SCALE GENOMIC DNA]</scope>
    <source>
        <strain evidence="8 9">JUb89</strain>
    </source>
</reference>
<organism evidence="8 9">
    <name type="scientific">Acinetobacter calcoaceticus</name>
    <dbReference type="NCBI Taxonomy" id="471"/>
    <lineage>
        <taxon>Bacteria</taxon>
        <taxon>Pseudomonadati</taxon>
        <taxon>Pseudomonadota</taxon>
        <taxon>Gammaproteobacteria</taxon>
        <taxon>Moraxellales</taxon>
        <taxon>Moraxellaceae</taxon>
        <taxon>Acinetobacter</taxon>
        <taxon>Acinetobacter calcoaceticus/baumannii complex</taxon>
    </lineage>
</organism>